<proteinExistence type="predicted"/>
<feature type="region of interest" description="Disordered" evidence="1">
    <location>
        <begin position="123"/>
        <end position="189"/>
    </location>
</feature>
<evidence type="ECO:0000313" key="3">
    <source>
        <dbReference type="EMBL" id="MBE7524956.1"/>
    </source>
</evidence>
<keyword evidence="2" id="KW-0472">Membrane</keyword>
<dbReference type="Proteomes" id="UP000710385">
    <property type="component" value="Unassembled WGS sequence"/>
</dbReference>
<evidence type="ECO:0000256" key="1">
    <source>
        <dbReference type="SAM" id="MobiDB-lite"/>
    </source>
</evidence>
<dbReference type="AlphaFoldDB" id="A0A928TTB7"/>
<evidence type="ECO:0000256" key="2">
    <source>
        <dbReference type="SAM" id="Phobius"/>
    </source>
</evidence>
<feature type="region of interest" description="Disordered" evidence="1">
    <location>
        <begin position="510"/>
        <end position="538"/>
    </location>
</feature>
<accession>A0A928TTB7</accession>
<sequence length="538" mass="57994">MRNVSIELSTETLHSGHARNDRLTTDRRNIVKSIVVILASMWACLCVLLPRQAFAQGVIAVDKQYHQCITACTSQLEAKGKVGCITFDDFSECIQKDAKCAGVPKDGKTALGDFCRACGNASSSCTQAAPGTVAPSAAKKTPRSPAVMPPAKPSSEEPGKTHPPGTEPKGDPHGEPDLPPPPKSDEERCKAAGGVWVDMQVEDEKGEYHSKKSCFTLEHAYTWIVELQDQITDLKKNGGSLTKKQLDDLRALSGMRLPPDFMERFSRIETALEWMCRPAEASDMTPQQIRDKGKKDGGTPGLIDRCARMAIQVEENRKEISKVRVTADNALALAEGNRMKLAGLEGSRRCSAMLRAGALASAHIIRTPVLDETAAFLGAEGGWMPCLSNRFAMNLFVGVGYSSEMSGSNSAVMDLGAGFSYLVSPTLRFGIDLYGEHYYRDNESSKLNFYGSGLHVSWLPLYRDGNSFSPIFTIRAPFGVMRSDVADRGVVNQFGVAVQGFAGVAFWDGPRRSPSSSGNSSSPTMGSMSGAGSVSVSK</sequence>
<keyword evidence="2" id="KW-0812">Transmembrane</keyword>
<dbReference type="EMBL" id="JABTTY010000001">
    <property type="protein sequence ID" value="MBE7524956.1"/>
    <property type="molecule type" value="Genomic_DNA"/>
</dbReference>
<organism evidence="3 4">
    <name type="scientific">candidate division WWE3 bacterium</name>
    <dbReference type="NCBI Taxonomy" id="2053526"/>
    <lineage>
        <taxon>Bacteria</taxon>
        <taxon>Katanobacteria</taxon>
    </lineage>
</organism>
<reference evidence="3" key="1">
    <citation type="submission" date="2020-05" db="EMBL/GenBank/DDBJ databases">
        <title>High-Quality Genomes of Partial-Nitritation/Anammox System by Hierarchical Clustering Based Hybrid Assembly.</title>
        <authorList>
            <person name="Liu L."/>
            <person name="Wang Y."/>
            <person name="Che Y."/>
            <person name="Chen Y."/>
            <person name="Xia Y."/>
            <person name="Luo R."/>
            <person name="Cheng S.H."/>
            <person name="Zheng C."/>
            <person name="Zhang T."/>
        </authorList>
    </citation>
    <scope>NUCLEOTIDE SEQUENCE</scope>
    <source>
        <strain evidence="3">H1_PAT1</strain>
    </source>
</reference>
<evidence type="ECO:0000313" key="4">
    <source>
        <dbReference type="Proteomes" id="UP000710385"/>
    </source>
</evidence>
<comment type="caution">
    <text evidence="3">The sequence shown here is derived from an EMBL/GenBank/DDBJ whole genome shotgun (WGS) entry which is preliminary data.</text>
</comment>
<protein>
    <submittedName>
        <fullName evidence="3">Uncharacterized protein</fullName>
    </submittedName>
</protein>
<gene>
    <name evidence="3" type="ORF">HS096_00970</name>
</gene>
<keyword evidence="2" id="KW-1133">Transmembrane helix</keyword>
<feature type="compositionally biased region" description="Low complexity" evidence="1">
    <location>
        <begin position="512"/>
        <end position="538"/>
    </location>
</feature>
<name>A0A928TTB7_UNCKA</name>
<feature type="transmembrane region" description="Helical" evidence="2">
    <location>
        <begin position="29"/>
        <end position="50"/>
    </location>
</feature>